<keyword evidence="5" id="KW-1185">Reference proteome</keyword>
<dbReference type="PROSITE" id="PS50089">
    <property type="entry name" value="ZF_RING_2"/>
    <property type="match status" value="1"/>
</dbReference>
<feature type="compositionally biased region" description="Polar residues" evidence="2">
    <location>
        <begin position="139"/>
        <end position="153"/>
    </location>
</feature>
<evidence type="ECO:0000259" key="3">
    <source>
        <dbReference type="PROSITE" id="PS50089"/>
    </source>
</evidence>
<organism evidence="4 5">
    <name type="scientific">Ceratopteris richardii</name>
    <name type="common">Triangle waterfern</name>
    <dbReference type="NCBI Taxonomy" id="49495"/>
    <lineage>
        <taxon>Eukaryota</taxon>
        <taxon>Viridiplantae</taxon>
        <taxon>Streptophyta</taxon>
        <taxon>Embryophyta</taxon>
        <taxon>Tracheophyta</taxon>
        <taxon>Polypodiopsida</taxon>
        <taxon>Polypodiidae</taxon>
        <taxon>Polypodiales</taxon>
        <taxon>Pteridineae</taxon>
        <taxon>Pteridaceae</taxon>
        <taxon>Parkerioideae</taxon>
        <taxon>Ceratopteris</taxon>
    </lineage>
</organism>
<dbReference type="Pfam" id="PF13639">
    <property type="entry name" value="zf-RING_2"/>
    <property type="match status" value="1"/>
</dbReference>
<dbReference type="PANTHER" id="PTHR22765:SF411">
    <property type="entry name" value="OS02G0248440 PROTEIN"/>
    <property type="match status" value="1"/>
</dbReference>
<feature type="region of interest" description="Disordered" evidence="2">
    <location>
        <begin position="110"/>
        <end position="153"/>
    </location>
</feature>
<dbReference type="SMART" id="SM00184">
    <property type="entry name" value="RING"/>
    <property type="match status" value="1"/>
</dbReference>
<dbReference type="AlphaFoldDB" id="A0A8T2SHK2"/>
<dbReference type="OrthoDB" id="1983168at2759"/>
<dbReference type="InterPro" id="IPR013083">
    <property type="entry name" value="Znf_RING/FYVE/PHD"/>
</dbReference>
<keyword evidence="1" id="KW-0863">Zinc-finger</keyword>
<feature type="compositionally biased region" description="Low complexity" evidence="2">
    <location>
        <begin position="112"/>
        <end position="121"/>
    </location>
</feature>
<dbReference type="InterPro" id="IPR001841">
    <property type="entry name" value="Znf_RING"/>
</dbReference>
<dbReference type="GO" id="GO:0008270">
    <property type="term" value="F:zinc ion binding"/>
    <property type="evidence" value="ECO:0007669"/>
    <property type="project" value="UniProtKB-KW"/>
</dbReference>
<evidence type="ECO:0000313" key="5">
    <source>
        <dbReference type="Proteomes" id="UP000825935"/>
    </source>
</evidence>
<gene>
    <name evidence="4" type="ORF">KP509_20G061300</name>
</gene>
<dbReference type="OMA" id="RECIAPW"/>
<dbReference type="Proteomes" id="UP000825935">
    <property type="component" value="Chromosome 20"/>
</dbReference>
<comment type="caution">
    <text evidence="4">The sequence shown here is derived from an EMBL/GenBank/DDBJ whole genome shotgun (WGS) entry which is preliminary data.</text>
</comment>
<evidence type="ECO:0000256" key="1">
    <source>
        <dbReference type="PROSITE-ProRule" id="PRU00175"/>
    </source>
</evidence>
<dbReference type="EMBL" id="CM035425">
    <property type="protein sequence ID" value="KAH7331971.1"/>
    <property type="molecule type" value="Genomic_DNA"/>
</dbReference>
<name>A0A8T2SHK2_CERRI</name>
<evidence type="ECO:0000256" key="2">
    <source>
        <dbReference type="SAM" id="MobiDB-lite"/>
    </source>
</evidence>
<reference evidence="4" key="1">
    <citation type="submission" date="2021-08" db="EMBL/GenBank/DDBJ databases">
        <title>WGS assembly of Ceratopteris richardii.</title>
        <authorList>
            <person name="Marchant D.B."/>
            <person name="Chen G."/>
            <person name="Jenkins J."/>
            <person name="Shu S."/>
            <person name="Leebens-Mack J."/>
            <person name="Grimwood J."/>
            <person name="Schmutz J."/>
            <person name="Soltis P."/>
            <person name="Soltis D."/>
            <person name="Chen Z.-H."/>
        </authorList>
    </citation>
    <scope>NUCLEOTIDE SEQUENCE</scope>
    <source>
        <strain evidence="4">Whitten #5841</strain>
        <tissue evidence="4">Leaf</tissue>
    </source>
</reference>
<dbReference type="Gene3D" id="3.30.40.10">
    <property type="entry name" value="Zinc/RING finger domain, C3HC4 (zinc finger)"/>
    <property type="match status" value="1"/>
</dbReference>
<keyword evidence="1" id="KW-0479">Metal-binding</keyword>
<evidence type="ECO:0000313" key="4">
    <source>
        <dbReference type="EMBL" id="KAH7331971.1"/>
    </source>
</evidence>
<dbReference type="GO" id="GO:0006511">
    <property type="term" value="P:ubiquitin-dependent protein catabolic process"/>
    <property type="evidence" value="ECO:0007669"/>
    <property type="project" value="TreeGrafter"/>
</dbReference>
<proteinExistence type="predicted"/>
<sequence>MASLAVGTEDTDWLWGSLKPWQILHSTLANRERDGGVLDVWERVSETIRANSEAPILPRELVDHQDADQFDKSWERRLRLLGDDGEFWKHGGVMEYRVREWLARRYEETGESEVSSVSNSTSRDEQLHQHDHHNLHSWKPSQRGSGTGQMQLAISSGSTPFQECYENPASFWELVVDEVDESRGSESRPEYGNQVEDGLAAGSEVSDGSHFAGSDVRVQTGEDLYWDESHMSSSYGSGKSNGKHRLVVNRYCRMGSEGCSRGCGGVEMSDFAQSGTGKLMESRLDMTNAAVEELEVCAVCLEEVKAGGNGGGNDAGVQALACGHAFHRECIAPWLRHQRLQPRARCSCPCCRAPIDWRASPPLARHHQRFAHSVSFPPASSSLAYDHSGGSLSWARSDSLDDDGSGNCRAMANDSAGHHHDIMGLLEDVETALDQLGFR</sequence>
<feature type="compositionally biased region" description="Basic and acidic residues" evidence="2">
    <location>
        <begin position="122"/>
        <end position="134"/>
    </location>
</feature>
<accession>A0A8T2SHK2</accession>
<dbReference type="SUPFAM" id="SSF57850">
    <property type="entry name" value="RING/U-box"/>
    <property type="match status" value="1"/>
</dbReference>
<dbReference type="InterPro" id="IPR051826">
    <property type="entry name" value="E3_ubiquitin-ligase_domain"/>
</dbReference>
<dbReference type="GO" id="GO:0061630">
    <property type="term" value="F:ubiquitin protein ligase activity"/>
    <property type="evidence" value="ECO:0007669"/>
    <property type="project" value="TreeGrafter"/>
</dbReference>
<protein>
    <recommendedName>
        <fullName evidence="3">RING-type domain-containing protein</fullName>
    </recommendedName>
</protein>
<keyword evidence="1" id="KW-0862">Zinc</keyword>
<dbReference type="PANTHER" id="PTHR22765">
    <property type="entry name" value="RING FINGER AND PROTEASE ASSOCIATED DOMAIN-CONTAINING"/>
    <property type="match status" value="1"/>
</dbReference>
<feature type="domain" description="RING-type" evidence="3">
    <location>
        <begin position="297"/>
        <end position="352"/>
    </location>
</feature>